<reference evidence="9" key="1">
    <citation type="journal article" date="2019" name="Int. J. Syst. Evol. Microbiol.">
        <title>The Global Catalogue of Microorganisms (GCM) 10K type strain sequencing project: providing services to taxonomists for standard genome sequencing and annotation.</title>
        <authorList>
            <consortium name="The Broad Institute Genomics Platform"/>
            <consortium name="The Broad Institute Genome Sequencing Center for Infectious Disease"/>
            <person name="Wu L."/>
            <person name="Ma J."/>
        </authorList>
    </citation>
    <scope>NUCLEOTIDE SEQUENCE [LARGE SCALE GENOMIC DNA]</scope>
    <source>
        <strain evidence="9">JCM 14368</strain>
    </source>
</reference>
<evidence type="ECO:0000256" key="7">
    <source>
        <dbReference type="SAM" id="Phobius"/>
    </source>
</evidence>
<feature type="transmembrane region" description="Helical" evidence="7">
    <location>
        <begin position="76"/>
        <end position="96"/>
    </location>
</feature>
<evidence type="ECO:0000256" key="6">
    <source>
        <dbReference type="ARBA" id="ARBA00023136"/>
    </source>
</evidence>
<feature type="transmembrane region" description="Helical" evidence="7">
    <location>
        <begin position="247"/>
        <end position="265"/>
    </location>
</feature>
<feature type="transmembrane region" description="Helical" evidence="7">
    <location>
        <begin position="277"/>
        <end position="296"/>
    </location>
</feature>
<evidence type="ECO:0000256" key="1">
    <source>
        <dbReference type="ARBA" id="ARBA00004651"/>
    </source>
</evidence>
<dbReference type="Proteomes" id="UP001500191">
    <property type="component" value="Unassembled WGS sequence"/>
</dbReference>
<dbReference type="InterPro" id="IPR050171">
    <property type="entry name" value="MFS_Transporters"/>
</dbReference>
<accession>A0ABP3MP52</accession>
<dbReference type="Pfam" id="PF07690">
    <property type="entry name" value="MFS_1"/>
    <property type="match status" value="1"/>
</dbReference>
<dbReference type="EMBL" id="BAAADB010000035">
    <property type="protein sequence ID" value="GAA0524175.1"/>
    <property type="molecule type" value="Genomic_DNA"/>
</dbReference>
<evidence type="ECO:0000313" key="9">
    <source>
        <dbReference type="Proteomes" id="UP001500191"/>
    </source>
</evidence>
<keyword evidence="3" id="KW-1003">Cell membrane</keyword>
<dbReference type="InterPro" id="IPR036259">
    <property type="entry name" value="MFS_trans_sf"/>
</dbReference>
<comment type="subcellular location">
    <subcellularLocation>
        <location evidence="1">Cell membrane</location>
        <topology evidence="1">Multi-pass membrane protein</topology>
    </subcellularLocation>
</comment>
<keyword evidence="4 7" id="KW-0812">Transmembrane</keyword>
<gene>
    <name evidence="8" type="ORF">GCM10008937_34570</name>
</gene>
<keyword evidence="5 7" id="KW-1133">Transmembrane helix</keyword>
<dbReference type="PANTHER" id="PTHR23517">
    <property type="entry name" value="RESISTANCE PROTEIN MDTM, PUTATIVE-RELATED-RELATED"/>
    <property type="match status" value="1"/>
</dbReference>
<comment type="caution">
    <text evidence="8">The sequence shown here is derived from an EMBL/GenBank/DDBJ whole genome shotgun (WGS) entry which is preliminary data.</text>
</comment>
<evidence type="ECO:0000256" key="2">
    <source>
        <dbReference type="ARBA" id="ARBA00022448"/>
    </source>
</evidence>
<feature type="transmembrane region" description="Helical" evidence="7">
    <location>
        <begin position="336"/>
        <end position="359"/>
    </location>
</feature>
<feature type="transmembrane region" description="Helical" evidence="7">
    <location>
        <begin position="302"/>
        <end position="324"/>
    </location>
</feature>
<feature type="transmembrane region" description="Helical" evidence="7">
    <location>
        <begin position="365"/>
        <end position="385"/>
    </location>
</feature>
<name>A0ABP3MP52_9DEIO</name>
<feature type="transmembrane region" description="Helical" evidence="7">
    <location>
        <begin position="20"/>
        <end position="40"/>
    </location>
</feature>
<evidence type="ECO:0000313" key="8">
    <source>
        <dbReference type="EMBL" id="GAA0524175.1"/>
    </source>
</evidence>
<dbReference type="Gene3D" id="1.20.1250.20">
    <property type="entry name" value="MFS general substrate transporter like domains"/>
    <property type="match status" value="1"/>
</dbReference>
<feature type="transmembrane region" description="Helical" evidence="7">
    <location>
        <begin position="209"/>
        <end position="227"/>
    </location>
</feature>
<keyword evidence="6 7" id="KW-0472">Membrane</keyword>
<keyword evidence="2" id="KW-0813">Transport</keyword>
<feature type="transmembrane region" description="Helical" evidence="7">
    <location>
        <begin position="140"/>
        <end position="160"/>
    </location>
</feature>
<dbReference type="SUPFAM" id="SSF103473">
    <property type="entry name" value="MFS general substrate transporter"/>
    <property type="match status" value="1"/>
</dbReference>
<evidence type="ECO:0000256" key="3">
    <source>
        <dbReference type="ARBA" id="ARBA00022475"/>
    </source>
</evidence>
<evidence type="ECO:0000256" key="5">
    <source>
        <dbReference type="ARBA" id="ARBA00022989"/>
    </source>
</evidence>
<proteinExistence type="predicted"/>
<evidence type="ECO:0000256" key="4">
    <source>
        <dbReference type="ARBA" id="ARBA00022692"/>
    </source>
</evidence>
<protein>
    <submittedName>
        <fullName evidence="8">MFS transporter</fullName>
    </submittedName>
</protein>
<dbReference type="InterPro" id="IPR011701">
    <property type="entry name" value="MFS"/>
</dbReference>
<sequence length="394" mass="40969">MFALVVEPWRALPPTVRLLIFARAVNRMGAFSLPFLAALLVQGGQFSLPDVGLLLGLFGAATIPSRLLGGMFSDRIGPVQTMVAGLIGCAVFQALLGADLGKAMTIAAVIGLGLAFELYEAPSQTLIADLTPEPTRPQAYGWLGAALAGSAVAAGLLAAATGSSNLHILFLIDALTCMAAAGLVGWQLRAVAVPEQQASLDSAARPWRDPLLLGLFGINTVFASVYLQVPAVLSFSVLRYSAPAADAGLLLALSAAIIALGQPILQRGPAVLRQPLSALIWGYVMVGLGFLASAMSQTIGQLAWAIVVASVGDLLLLGHAYSVVARIAPVQARARYFAVYGTSWGLAAMVSGPTMTALLETGGSARYWFVAACAAFTLAATQAYFNTWIKRALK</sequence>
<feature type="transmembrane region" description="Helical" evidence="7">
    <location>
        <begin position="166"/>
        <end position="188"/>
    </location>
</feature>
<dbReference type="PANTHER" id="PTHR23517:SF2">
    <property type="entry name" value="MULTIDRUG RESISTANCE PROTEIN MDTH"/>
    <property type="match status" value="1"/>
</dbReference>
<keyword evidence="9" id="KW-1185">Reference proteome</keyword>
<organism evidence="8 9">
    <name type="scientific">Deinococcus depolymerans</name>
    <dbReference type="NCBI Taxonomy" id="392408"/>
    <lineage>
        <taxon>Bacteria</taxon>
        <taxon>Thermotogati</taxon>
        <taxon>Deinococcota</taxon>
        <taxon>Deinococci</taxon>
        <taxon>Deinococcales</taxon>
        <taxon>Deinococcaceae</taxon>
        <taxon>Deinococcus</taxon>
    </lineage>
</organism>